<dbReference type="Pfam" id="PF18576">
    <property type="entry name" value="HTH_52"/>
    <property type="match status" value="1"/>
</dbReference>
<dbReference type="Pfam" id="PF14540">
    <property type="entry name" value="NTF-like"/>
    <property type="match status" value="1"/>
</dbReference>
<evidence type="ECO:0000259" key="1">
    <source>
        <dbReference type="Pfam" id="PF14540"/>
    </source>
</evidence>
<dbReference type="InterPro" id="IPR041143">
    <property type="entry name" value="YgxA_HTH"/>
</dbReference>
<dbReference type="EMBL" id="CYGZ01000024">
    <property type="protein sequence ID" value="CUA81204.1"/>
    <property type="molecule type" value="Genomic_DNA"/>
</dbReference>
<gene>
    <name evidence="4" type="ORF">Ga0061060_12429</name>
</gene>
<evidence type="ECO:0000313" key="5">
    <source>
        <dbReference type="Proteomes" id="UP000182738"/>
    </source>
</evidence>
<dbReference type="InterPro" id="IPR054515">
    <property type="entry name" value="YgxA-like_substrate-bd"/>
</dbReference>
<feature type="domain" description="YgxA-like helix-turn-helix" evidence="2">
    <location>
        <begin position="224"/>
        <end position="287"/>
    </location>
</feature>
<accession>A0A0K6GR27</accession>
<dbReference type="Proteomes" id="UP000182738">
    <property type="component" value="Unassembled WGS sequence"/>
</dbReference>
<evidence type="ECO:0000313" key="4">
    <source>
        <dbReference type="EMBL" id="CUA81204.1"/>
    </source>
</evidence>
<feature type="domain" description="YgxA-like substrate binding" evidence="3">
    <location>
        <begin position="119"/>
        <end position="218"/>
    </location>
</feature>
<evidence type="ECO:0000259" key="2">
    <source>
        <dbReference type="Pfam" id="PF18576"/>
    </source>
</evidence>
<feature type="domain" description="Nucleotidyltransferase-like" evidence="1">
    <location>
        <begin position="1"/>
        <end position="118"/>
    </location>
</feature>
<dbReference type="Gene3D" id="1.10.10.10">
    <property type="entry name" value="Winged helix-like DNA-binding domain superfamily/Winged helix DNA-binding domain"/>
    <property type="match status" value="1"/>
</dbReference>
<sequence length="295" mass="34842">MEDVLRPIYQERASHPQTLGILMIEKGSDYSPETDLFDVVLFVIVREGEEPIFIKHYAFEEKSASLHIVDERQVKEWVLLGSNRKVMNWLLNGKVLFDRNEYIEQWRQRLLQFPIEERKVKMGIEFAKLVRRYIEGRSFFEKDQWLDAYNHVLHALHHLARLSIIENGFYPEVTVWNQVKHIEPQVHKLYAELVGSEEPLDKRLQLLFLASDFFIHSKLKQGASHLIHVLEKKETSWSMADLLNEQELAVYGVDLAILLEFLVEKHILSVEKIATKGQGVFHRHYMVEKKIKKRC</sequence>
<name>A0A0K6GR27_9BACL</name>
<evidence type="ECO:0000259" key="3">
    <source>
        <dbReference type="Pfam" id="PF22339"/>
    </source>
</evidence>
<dbReference type="OrthoDB" id="2350973at2"/>
<dbReference type="InterPro" id="IPR029348">
    <property type="entry name" value="NTF-like"/>
</dbReference>
<dbReference type="Gene3D" id="1.20.120.330">
    <property type="entry name" value="Nucleotidyltransferases domain 2"/>
    <property type="match status" value="1"/>
</dbReference>
<keyword evidence="5" id="KW-1185">Reference proteome</keyword>
<dbReference type="GO" id="GO:0016740">
    <property type="term" value="F:transferase activity"/>
    <property type="evidence" value="ECO:0007669"/>
    <property type="project" value="UniProtKB-KW"/>
</dbReference>
<proteinExistence type="predicted"/>
<dbReference type="Gene3D" id="3.30.460.10">
    <property type="entry name" value="Beta Polymerase, domain 2"/>
    <property type="match status" value="1"/>
</dbReference>
<dbReference type="AlphaFoldDB" id="A0A0K6GR27"/>
<keyword evidence="4" id="KW-0808">Transferase</keyword>
<dbReference type="InterPro" id="IPR043519">
    <property type="entry name" value="NT_sf"/>
</dbReference>
<dbReference type="InterPro" id="IPR036388">
    <property type="entry name" value="WH-like_DNA-bd_sf"/>
</dbReference>
<reference evidence="5" key="1">
    <citation type="submission" date="2015-08" db="EMBL/GenBank/DDBJ databases">
        <authorList>
            <person name="Varghese N."/>
        </authorList>
    </citation>
    <scope>NUCLEOTIDE SEQUENCE [LARGE SCALE GENOMIC DNA]</scope>
    <source>
        <strain evidence="5">DSM 27374</strain>
    </source>
</reference>
<dbReference type="STRING" id="1325335.GCA_001418025_02528"/>
<dbReference type="RefSeq" id="WP_055442015.1">
    <property type="nucleotide sequence ID" value="NZ_BAABDZ010000017.1"/>
</dbReference>
<protein>
    <submittedName>
        <fullName evidence="4">Nucleotidyltransferase-like</fullName>
    </submittedName>
</protein>
<organism evidence="4 5">
    <name type="scientific">Anoxybacillus suryakundensis</name>
    <dbReference type="NCBI Taxonomy" id="1325335"/>
    <lineage>
        <taxon>Bacteria</taxon>
        <taxon>Bacillati</taxon>
        <taxon>Bacillota</taxon>
        <taxon>Bacilli</taxon>
        <taxon>Bacillales</taxon>
        <taxon>Anoxybacillaceae</taxon>
        <taxon>Anoxybacillus</taxon>
    </lineage>
</organism>
<dbReference type="Pfam" id="PF22339">
    <property type="entry name" value="YgxA-like_sub_bind"/>
    <property type="match status" value="1"/>
</dbReference>